<feature type="domain" description="4Fe-4S ferredoxin-type" evidence="5">
    <location>
        <begin position="13"/>
        <end position="43"/>
    </location>
</feature>
<protein>
    <submittedName>
        <fullName evidence="6">Hydrogenase iron-sulfur subunit</fullName>
    </submittedName>
</protein>
<dbReference type="CDD" id="cd04410">
    <property type="entry name" value="DMSOR_beta-like"/>
    <property type="match status" value="1"/>
</dbReference>
<keyword evidence="3" id="KW-0408">Iron</keyword>
<proteinExistence type="predicted"/>
<dbReference type="InterPro" id="IPR009051">
    <property type="entry name" value="Helical_ferredxn"/>
</dbReference>
<name>A0A931G6K1_9BACT</name>
<sequence length="317" mass="34964">METKHPTRFNHLKKWESTLAACIRCGYCYEHCPLFKYTGWESDAPRAKIITAFGLLTGELGPSETAANKLFNCFYCKRCEAACSSGVSLTDIFTDARKDLVEMGYAGPGTTAVTDLTCAQCLLCVAACPHEARFHGENGIETDLVKCQSCGTCVSVCPANAVNILHTFGTGKEDLTQASARFLDTHASAKAIVFACNWSYYPDLQASRLPESETHDKDYEIYVNMCAGRLEPETLMAPFLNHAWGVLVACCPEDDCQHKNGGKRSKQQVKRIQSILENLDIDPERVQVVEIPDGDKTLFQAEIDTFIDHLNTLGPVT</sequence>
<dbReference type="PANTHER" id="PTHR32479:SF17">
    <property type="entry name" value="GLYCOLATE OXIDASE IRON-SULFUR SUBUNIT"/>
    <property type="match status" value="1"/>
</dbReference>
<dbReference type="PROSITE" id="PS00198">
    <property type="entry name" value="4FE4S_FER_1"/>
    <property type="match status" value="2"/>
</dbReference>
<dbReference type="PANTHER" id="PTHR32479">
    <property type="entry name" value="GLYCOLATE OXIDASE IRON-SULFUR SUBUNIT"/>
    <property type="match status" value="1"/>
</dbReference>
<dbReference type="Pfam" id="PF13183">
    <property type="entry name" value="Fer4_8"/>
    <property type="match status" value="1"/>
</dbReference>
<dbReference type="InterPro" id="IPR017900">
    <property type="entry name" value="4Fe4S_Fe_S_CS"/>
</dbReference>
<gene>
    <name evidence="6" type="ORF">H0S81_00710</name>
</gene>
<dbReference type="Gene3D" id="1.10.1060.10">
    <property type="entry name" value="Alpha-helical ferredoxin"/>
    <property type="match status" value="1"/>
</dbReference>
<dbReference type="Gene3D" id="3.30.70.20">
    <property type="match status" value="1"/>
</dbReference>
<dbReference type="InterPro" id="IPR003813">
    <property type="entry name" value="MvhD/FlpD"/>
</dbReference>
<organism evidence="6 7">
    <name type="scientific">Desulfotignum balticum</name>
    <dbReference type="NCBI Taxonomy" id="115781"/>
    <lineage>
        <taxon>Bacteria</taxon>
        <taxon>Pseudomonadati</taxon>
        <taxon>Thermodesulfobacteriota</taxon>
        <taxon>Desulfobacteria</taxon>
        <taxon>Desulfobacterales</taxon>
        <taxon>Desulfobacteraceae</taxon>
        <taxon>Desulfotignum</taxon>
    </lineage>
</organism>
<dbReference type="GO" id="GO:0046872">
    <property type="term" value="F:metal ion binding"/>
    <property type="evidence" value="ECO:0007669"/>
    <property type="project" value="UniProtKB-KW"/>
</dbReference>
<reference evidence="6" key="1">
    <citation type="submission" date="2020-07" db="EMBL/GenBank/DDBJ databases">
        <title>Severe corrosion of carbon steel in oil field produced water can be linked to methanogenic archaea containing a special type of NiFe hydrogenase.</title>
        <authorList>
            <person name="Lahme S."/>
            <person name="Mand J."/>
            <person name="Longwell J."/>
            <person name="Smith R."/>
            <person name="Enning D."/>
        </authorList>
    </citation>
    <scope>NUCLEOTIDE SEQUENCE</scope>
    <source>
        <strain evidence="6">MIC098Bin6</strain>
    </source>
</reference>
<evidence type="ECO:0000256" key="1">
    <source>
        <dbReference type="ARBA" id="ARBA00022723"/>
    </source>
</evidence>
<dbReference type="EMBL" id="JACCQK010000024">
    <property type="protein sequence ID" value="MBG0778441.1"/>
    <property type="molecule type" value="Genomic_DNA"/>
</dbReference>
<dbReference type="AlphaFoldDB" id="A0A931G6K1"/>
<accession>A0A931G6K1</accession>
<dbReference type="Proteomes" id="UP000706172">
    <property type="component" value="Unassembled WGS sequence"/>
</dbReference>
<dbReference type="Pfam" id="PF02662">
    <property type="entry name" value="FlpD"/>
    <property type="match status" value="1"/>
</dbReference>
<feature type="domain" description="4Fe-4S ferredoxin-type" evidence="5">
    <location>
        <begin position="138"/>
        <end position="167"/>
    </location>
</feature>
<dbReference type="Pfam" id="PF13187">
    <property type="entry name" value="Fer4_9"/>
    <property type="match status" value="1"/>
</dbReference>
<evidence type="ECO:0000259" key="5">
    <source>
        <dbReference type="PROSITE" id="PS51379"/>
    </source>
</evidence>
<dbReference type="SUPFAM" id="SSF54862">
    <property type="entry name" value="4Fe-4S ferredoxins"/>
    <property type="match status" value="1"/>
</dbReference>
<evidence type="ECO:0000256" key="3">
    <source>
        <dbReference type="ARBA" id="ARBA00023004"/>
    </source>
</evidence>
<dbReference type="InterPro" id="IPR017896">
    <property type="entry name" value="4Fe4S_Fe-S-bd"/>
</dbReference>
<comment type="caution">
    <text evidence="6">The sequence shown here is derived from an EMBL/GenBank/DDBJ whole genome shotgun (WGS) entry which is preliminary data.</text>
</comment>
<keyword evidence="2" id="KW-0560">Oxidoreductase</keyword>
<evidence type="ECO:0000313" key="6">
    <source>
        <dbReference type="EMBL" id="MBG0778441.1"/>
    </source>
</evidence>
<dbReference type="PROSITE" id="PS51379">
    <property type="entry name" value="4FE4S_FER_2"/>
    <property type="match status" value="2"/>
</dbReference>
<keyword evidence="1" id="KW-0479">Metal-binding</keyword>
<dbReference type="GO" id="GO:0051536">
    <property type="term" value="F:iron-sulfur cluster binding"/>
    <property type="evidence" value="ECO:0007669"/>
    <property type="project" value="UniProtKB-KW"/>
</dbReference>
<evidence type="ECO:0000256" key="4">
    <source>
        <dbReference type="ARBA" id="ARBA00023014"/>
    </source>
</evidence>
<dbReference type="GO" id="GO:0016491">
    <property type="term" value="F:oxidoreductase activity"/>
    <property type="evidence" value="ECO:0007669"/>
    <property type="project" value="UniProtKB-KW"/>
</dbReference>
<evidence type="ECO:0000256" key="2">
    <source>
        <dbReference type="ARBA" id="ARBA00023002"/>
    </source>
</evidence>
<evidence type="ECO:0000313" key="7">
    <source>
        <dbReference type="Proteomes" id="UP000706172"/>
    </source>
</evidence>
<keyword evidence="4" id="KW-0411">Iron-sulfur</keyword>